<dbReference type="PANTHER" id="PTHR43479">
    <property type="entry name" value="ACREF/ENVCD OPERON REPRESSOR-RELATED"/>
    <property type="match status" value="1"/>
</dbReference>
<dbReference type="PANTHER" id="PTHR43479:SF11">
    <property type="entry name" value="ACREF_ENVCD OPERON REPRESSOR-RELATED"/>
    <property type="match status" value="1"/>
</dbReference>
<dbReference type="InterPro" id="IPR050624">
    <property type="entry name" value="HTH-type_Tx_Regulator"/>
</dbReference>
<dbReference type="Pfam" id="PF00440">
    <property type="entry name" value="TetR_N"/>
    <property type="match status" value="1"/>
</dbReference>
<gene>
    <name evidence="4" type="ORF">TAGGR_1784</name>
</gene>
<dbReference type="GO" id="GO:0003677">
    <property type="term" value="F:DNA binding"/>
    <property type="evidence" value="ECO:0007669"/>
    <property type="project" value="UniProtKB-UniRule"/>
</dbReference>
<evidence type="ECO:0000256" key="1">
    <source>
        <dbReference type="ARBA" id="ARBA00023125"/>
    </source>
</evidence>
<evidence type="ECO:0000256" key="2">
    <source>
        <dbReference type="PROSITE-ProRule" id="PRU00335"/>
    </source>
</evidence>
<dbReference type="InterPro" id="IPR036271">
    <property type="entry name" value="Tet_transcr_reg_TetR-rel_C_sf"/>
</dbReference>
<dbReference type="SUPFAM" id="SSF48498">
    <property type="entry name" value="Tetracyclin repressor-like, C-terminal domain"/>
    <property type="match status" value="1"/>
</dbReference>
<dbReference type="SUPFAM" id="SSF46689">
    <property type="entry name" value="Homeodomain-like"/>
    <property type="match status" value="1"/>
</dbReference>
<dbReference type="InterPro" id="IPR001647">
    <property type="entry name" value="HTH_TetR"/>
</dbReference>
<name>A0A0U9HNG4_9BACT</name>
<sequence length="198" mass="23293">MLVITTMKDTKIKILQAALKLFSQKGYLGTTTKEIAKEANVAEVTLFRYFKSKESLFIDVLKNQSFLPTLKDLFPKLKEMDYKESLKTIAKYYFDLLKKKKDLICIMHTEIFQYPAEIRAIHSKMIHEVYLVFASYLDELKNKGILKYDLDTTYASLAYFGMLFNLFIKKELLKKKINLKKALSTYIDIFYEGTRRIQ</sequence>
<evidence type="ECO:0000313" key="5">
    <source>
        <dbReference type="Proteomes" id="UP000054976"/>
    </source>
</evidence>
<accession>A0A0U9HNG4</accession>
<dbReference type="STRING" id="86166.TAGGR_1784"/>
<feature type="DNA-binding region" description="H-T-H motif" evidence="2">
    <location>
        <begin position="31"/>
        <end position="50"/>
    </location>
</feature>
<dbReference type="EMBL" id="BCNO01000001">
    <property type="protein sequence ID" value="GAQ94599.1"/>
    <property type="molecule type" value="Genomic_DNA"/>
</dbReference>
<proteinExistence type="predicted"/>
<dbReference type="PROSITE" id="PS50977">
    <property type="entry name" value="HTH_TETR_2"/>
    <property type="match status" value="1"/>
</dbReference>
<dbReference type="PRINTS" id="PR00455">
    <property type="entry name" value="HTHTETR"/>
</dbReference>
<keyword evidence="1 2" id="KW-0238">DNA-binding</keyword>
<dbReference type="Gene3D" id="1.10.10.60">
    <property type="entry name" value="Homeodomain-like"/>
    <property type="match status" value="1"/>
</dbReference>
<dbReference type="InterPro" id="IPR009057">
    <property type="entry name" value="Homeodomain-like_sf"/>
</dbReference>
<comment type="caution">
    <text evidence="4">The sequence shown here is derived from an EMBL/GenBank/DDBJ whole genome shotgun (WGS) entry which is preliminary data.</text>
</comment>
<organism evidence="4 5">
    <name type="scientific">Thermodesulfovibrio aggregans</name>
    <dbReference type="NCBI Taxonomy" id="86166"/>
    <lineage>
        <taxon>Bacteria</taxon>
        <taxon>Pseudomonadati</taxon>
        <taxon>Nitrospirota</taxon>
        <taxon>Thermodesulfovibrionia</taxon>
        <taxon>Thermodesulfovibrionales</taxon>
        <taxon>Thermodesulfovibrionaceae</taxon>
        <taxon>Thermodesulfovibrio</taxon>
    </lineage>
</organism>
<keyword evidence="5" id="KW-1185">Reference proteome</keyword>
<dbReference type="Gene3D" id="1.10.357.10">
    <property type="entry name" value="Tetracycline Repressor, domain 2"/>
    <property type="match status" value="1"/>
</dbReference>
<dbReference type="AlphaFoldDB" id="A0A0U9HNG4"/>
<protein>
    <submittedName>
        <fullName evidence="4">DNA-binding transcriptional regulator, AcrR family</fullName>
    </submittedName>
</protein>
<evidence type="ECO:0000313" key="4">
    <source>
        <dbReference type="EMBL" id="GAQ94599.1"/>
    </source>
</evidence>
<dbReference type="Proteomes" id="UP000054976">
    <property type="component" value="Unassembled WGS sequence"/>
</dbReference>
<reference evidence="5" key="1">
    <citation type="submission" date="2016-01" db="EMBL/GenBank/DDBJ databases">
        <title>Draft genome sequence of Thermodesulfovibrio aggregans strain TGE-P1.</title>
        <authorList>
            <person name="Sekiguchi Y."/>
            <person name="Ohashi A."/>
            <person name="Matsuura N."/>
            <person name="Tourlousse M.D."/>
        </authorList>
    </citation>
    <scope>NUCLEOTIDE SEQUENCE [LARGE SCALE GENOMIC DNA]</scope>
    <source>
        <strain evidence="5">TGE-P1</strain>
    </source>
</reference>
<evidence type="ECO:0000259" key="3">
    <source>
        <dbReference type="PROSITE" id="PS50977"/>
    </source>
</evidence>
<feature type="domain" description="HTH tetR-type" evidence="3">
    <location>
        <begin position="8"/>
        <end position="68"/>
    </location>
</feature>